<evidence type="ECO:0000313" key="3">
    <source>
        <dbReference type="Proteomes" id="UP000094849"/>
    </source>
</evidence>
<dbReference type="AlphaFoldDB" id="A0A1E2UHM9"/>
<dbReference type="PIRSF" id="PIRSF009320">
    <property type="entry name" value="Nuc_binding_HP_1000"/>
    <property type="match status" value="1"/>
</dbReference>
<name>A0A1E2UHM9_9GAMM</name>
<dbReference type="RefSeq" id="WP_069006492.1">
    <property type="nucleotide sequence ID" value="NZ_LVJW01000007.1"/>
</dbReference>
<feature type="domain" description="CobQ/CobB/MinD/ParA nucleotide binding" evidence="1">
    <location>
        <begin position="5"/>
        <end position="188"/>
    </location>
</feature>
<dbReference type="Pfam" id="PF01656">
    <property type="entry name" value="CbiA"/>
    <property type="match status" value="1"/>
</dbReference>
<sequence length="234" mass="25827">MKRLLILNSKGGCGKTTIATNLAGYYASAGTPTALFDYDPQGSSHRWLEMRSDELSNIHGVFAAKPTQGAVTQAFAQRVPGETERIVVDTPASMKRMEMMNMLRNAAAVIVPVLPSAIDRHVTLDFIQELTTLCRQMGINIPVGIVANRVRLNTRAFKQLQETLELLDIPLVAFLRDTQNYVHAAESGCAIVELKTASMKKDRQQWLALIEWLESAHTPPMTPTAEKQQAGLHS</sequence>
<dbReference type="PANTHER" id="PTHR13696">
    <property type="entry name" value="P-LOOP CONTAINING NUCLEOSIDE TRIPHOSPHATE HYDROLASE"/>
    <property type="match status" value="1"/>
</dbReference>
<dbReference type="InterPro" id="IPR002586">
    <property type="entry name" value="CobQ/CobB/MinD/ParA_Nub-bd_dom"/>
</dbReference>
<dbReference type="STRING" id="1818881.A3196_19970"/>
<protein>
    <recommendedName>
        <fullName evidence="1">CobQ/CobB/MinD/ParA nucleotide binding domain-containing protein</fullName>
    </recommendedName>
</protein>
<dbReference type="Proteomes" id="UP000094849">
    <property type="component" value="Unassembled WGS sequence"/>
</dbReference>
<dbReference type="InterPro" id="IPR050678">
    <property type="entry name" value="DNA_Partitioning_ATPase"/>
</dbReference>
<keyword evidence="3" id="KW-1185">Reference proteome</keyword>
<gene>
    <name evidence="2" type="ORF">A3196_19970</name>
</gene>
<reference evidence="2 3" key="1">
    <citation type="submission" date="2016-03" db="EMBL/GenBank/DDBJ databases">
        <title>Chemosynthetic sulphur-oxidizing symbionts of marine invertebrate animals are capable of nitrogen fixation.</title>
        <authorList>
            <person name="Petersen J.M."/>
            <person name="Kemper A."/>
            <person name="Gruber-Vodicka H."/>
            <person name="Cardini U."/>
            <person name="Geest Mvander."/>
            <person name="Kleiner M."/>
            <person name="Bulgheresi S."/>
            <person name="Fussmann M."/>
            <person name="Herbold C."/>
            <person name="Seah B.K.B."/>
            <person name="Antony C.Paul."/>
            <person name="Liu D."/>
            <person name="Belitz A."/>
            <person name="Weber M."/>
        </authorList>
    </citation>
    <scope>NUCLEOTIDE SEQUENCE [LARGE SCALE GENOMIC DNA]</scope>
    <source>
        <strain evidence="2">G_D</strain>
    </source>
</reference>
<accession>A0A1E2UHM9</accession>
<dbReference type="InterPro" id="IPR027417">
    <property type="entry name" value="P-loop_NTPase"/>
</dbReference>
<organism evidence="2 3">
    <name type="scientific">Candidatus Thiodiazotropha endoloripes</name>
    <dbReference type="NCBI Taxonomy" id="1818881"/>
    <lineage>
        <taxon>Bacteria</taxon>
        <taxon>Pseudomonadati</taxon>
        <taxon>Pseudomonadota</taxon>
        <taxon>Gammaproteobacteria</taxon>
        <taxon>Chromatiales</taxon>
        <taxon>Sedimenticolaceae</taxon>
        <taxon>Candidatus Thiodiazotropha</taxon>
    </lineage>
</organism>
<comment type="caution">
    <text evidence="2">The sequence shown here is derived from an EMBL/GenBank/DDBJ whole genome shotgun (WGS) entry which is preliminary data.</text>
</comment>
<dbReference type="OrthoDB" id="69313at2"/>
<evidence type="ECO:0000313" key="2">
    <source>
        <dbReference type="EMBL" id="ODB91894.1"/>
    </source>
</evidence>
<evidence type="ECO:0000259" key="1">
    <source>
        <dbReference type="Pfam" id="PF01656"/>
    </source>
</evidence>
<dbReference type="Gene3D" id="3.40.50.300">
    <property type="entry name" value="P-loop containing nucleotide triphosphate hydrolases"/>
    <property type="match status" value="1"/>
</dbReference>
<proteinExistence type="predicted"/>
<dbReference type="PANTHER" id="PTHR13696:SF96">
    <property type="entry name" value="COBQ_COBB_MIND_PARA NUCLEOTIDE BINDING DOMAIN-CONTAINING PROTEIN"/>
    <property type="match status" value="1"/>
</dbReference>
<dbReference type="CDD" id="cd02042">
    <property type="entry name" value="ParAB_family"/>
    <property type="match status" value="1"/>
</dbReference>
<dbReference type="EMBL" id="LVJZ01000009">
    <property type="protein sequence ID" value="ODB91894.1"/>
    <property type="molecule type" value="Genomic_DNA"/>
</dbReference>
<dbReference type="SUPFAM" id="SSF52540">
    <property type="entry name" value="P-loop containing nucleoside triphosphate hydrolases"/>
    <property type="match status" value="1"/>
</dbReference>